<dbReference type="EMBL" id="JAHFZB010000019">
    <property type="protein sequence ID" value="KAK6478274.1"/>
    <property type="molecule type" value="Genomic_DNA"/>
</dbReference>
<protein>
    <submittedName>
        <fullName evidence="6">WD repeat-containing protein on Y chromosome</fullName>
    </submittedName>
</protein>
<feature type="domain" description="EF-hand" evidence="5">
    <location>
        <begin position="18"/>
        <end position="53"/>
    </location>
</feature>
<feature type="region of interest" description="Disordered" evidence="4">
    <location>
        <begin position="57"/>
        <end position="80"/>
    </location>
</feature>
<dbReference type="PANTHER" id="PTHR44324">
    <property type="entry name" value="WD40 REPEAT DOMAIN 95"/>
    <property type="match status" value="1"/>
</dbReference>
<dbReference type="InterPro" id="IPR002048">
    <property type="entry name" value="EF_hand_dom"/>
</dbReference>
<reference evidence="6 7" key="1">
    <citation type="submission" date="2021-05" db="EMBL/GenBank/DDBJ databases">
        <authorList>
            <person name="Zahm M."/>
            <person name="Klopp C."/>
            <person name="Cabau C."/>
            <person name="Kuhl H."/>
            <person name="Suciu R."/>
            <person name="Ciorpac M."/>
            <person name="Holostenco D."/>
            <person name="Gessner J."/>
            <person name="Wuertz S."/>
            <person name="Hohne C."/>
            <person name="Stock M."/>
            <person name="Gislard M."/>
            <person name="Lluch J."/>
            <person name="Milhes M."/>
            <person name="Lampietro C."/>
            <person name="Lopez Roques C."/>
            <person name="Donnadieu C."/>
            <person name="Du K."/>
            <person name="Schartl M."/>
            <person name="Guiguen Y."/>
        </authorList>
    </citation>
    <scope>NUCLEOTIDE SEQUENCE [LARGE SCALE GENOMIC DNA]</scope>
    <source>
        <strain evidence="6">Hh-F2</strain>
        <tissue evidence="6">Blood</tissue>
    </source>
</reference>
<dbReference type="InterPro" id="IPR011992">
    <property type="entry name" value="EF-hand-dom_pair"/>
</dbReference>
<evidence type="ECO:0000259" key="5">
    <source>
        <dbReference type="PROSITE" id="PS50222"/>
    </source>
</evidence>
<keyword evidence="7" id="KW-1185">Reference proteome</keyword>
<evidence type="ECO:0000256" key="3">
    <source>
        <dbReference type="ARBA" id="ARBA00022837"/>
    </source>
</evidence>
<keyword evidence="3" id="KW-0106">Calcium</keyword>
<gene>
    <name evidence="6" type="ORF">HHUSO_G20562</name>
</gene>
<evidence type="ECO:0000313" key="6">
    <source>
        <dbReference type="EMBL" id="KAK6478274.1"/>
    </source>
</evidence>
<keyword evidence="1" id="KW-0479">Metal-binding</keyword>
<name>A0ABR0Z0S9_HUSHU</name>
<sequence length="80" mass="9359">MTLREFQEALTDMLGSERWTSQMELLFNKVDTSCDGYVDWDEFCTYMKLQYKEKDFVSTRRRPSSGHSHSSDSACTTSKK</sequence>
<dbReference type="Pfam" id="PF13499">
    <property type="entry name" value="EF-hand_7"/>
    <property type="match status" value="1"/>
</dbReference>
<dbReference type="InterPro" id="IPR018247">
    <property type="entry name" value="EF_Hand_1_Ca_BS"/>
</dbReference>
<evidence type="ECO:0000256" key="4">
    <source>
        <dbReference type="SAM" id="MobiDB-lite"/>
    </source>
</evidence>
<accession>A0ABR0Z0S9</accession>
<dbReference type="Proteomes" id="UP001369086">
    <property type="component" value="Unassembled WGS sequence"/>
</dbReference>
<evidence type="ECO:0000313" key="7">
    <source>
        <dbReference type="Proteomes" id="UP001369086"/>
    </source>
</evidence>
<dbReference type="PROSITE" id="PS00018">
    <property type="entry name" value="EF_HAND_1"/>
    <property type="match status" value="1"/>
</dbReference>
<evidence type="ECO:0000256" key="2">
    <source>
        <dbReference type="ARBA" id="ARBA00022737"/>
    </source>
</evidence>
<dbReference type="InterPro" id="IPR051242">
    <property type="entry name" value="WD-EF-hand_domain"/>
</dbReference>
<dbReference type="PANTHER" id="PTHR44324:SF3">
    <property type="entry name" value="WD REPEAT-CONTAINING PROTEIN 49-LIKE"/>
    <property type="match status" value="1"/>
</dbReference>
<organism evidence="6 7">
    <name type="scientific">Huso huso</name>
    <name type="common">Beluga</name>
    <name type="synonym">Acipenser huso</name>
    <dbReference type="NCBI Taxonomy" id="61971"/>
    <lineage>
        <taxon>Eukaryota</taxon>
        <taxon>Metazoa</taxon>
        <taxon>Chordata</taxon>
        <taxon>Craniata</taxon>
        <taxon>Vertebrata</taxon>
        <taxon>Euteleostomi</taxon>
        <taxon>Actinopterygii</taxon>
        <taxon>Chondrostei</taxon>
        <taxon>Acipenseriformes</taxon>
        <taxon>Acipenseridae</taxon>
        <taxon>Huso</taxon>
    </lineage>
</organism>
<keyword evidence="2" id="KW-0677">Repeat</keyword>
<evidence type="ECO:0000256" key="1">
    <source>
        <dbReference type="ARBA" id="ARBA00022723"/>
    </source>
</evidence>
<comment type="caution">
    <text evidence="6">The sequence shown here is derived from an EMBL/GenBank/DDBJ whole genome shotgun (WGS) entry which is preliminary data.</text>
</comment>
<proteinExistence type="predicted"/>
<dbReference type="PROSITE" id="PS50222">
    <property type="entry name" value="EF_HAND_2"/>
    <property type="match status" value="1"/>
</dbReference>
<dbReference type="Gene3D" id="1.10.238.10">
    <property type="entry name" value="EF-hand"/>
    <property type="match status" value="1"/>
</dbReference>
<dbReference type="SUPFAM" id="SSF47473">
    <property type="entry name" value="EF-hand"/>
    <property type="match status" value="1"/>
</dbReference>